<evidence type="ECO:0000256" key="1">
    <source>
        <dbReference type="SAM" id="Phobius"/>
    </source>
</evidence>
<dbReference type="Proteomes" id="UP000632289">
    <property type="component" value="Unassembled WGS sequence"/>
</dbReference>
<evidence type="ECO:0008006" key="4">
    <source>
        <dbReference type="Google" id="ProtNLM"/>
    </source>
</evidence>
<keyword evidence="1" id="KW-0472">Membrane</keyword>
<dbReference type="AlphaFoldDB" id="A0A927F067"/>
<name>A0A927F067_9ACTN</name>
<reference evidence="2" key="1">
    <citation type="submission" date="2020-09" db="EMBL/GenBank/DDBJ databases">
        <title>Secondary metabolite and genome analysis of marine Streptomyces chumphonensis KK1-2T.</title>
        <authorList>
            <person name="Phongsopitanun W."/>
            <person name="Kanchanasin P."/>
            <person name="Pittayakhajonwut P."/>
            <person name="Suwanborirux K."/>
            <person name="Tanasupawat S."/>
        </authorList>
    </citation>
    <scope>NUCLEOTIDE SEQUENCE</scope>
    <source>
        <strain evidence="2">KK1-2</strain>
    </source>
</reference>
<sequence>MVVFTLGALATVITFLPLFLGTEPFPTAAYVLSMLMGVGFALAGAGFLRGVAAQRRAARRHGQATPEGSPG</sequence>
<accession>A0A927F067</accession>
<gene>
    <name evidence="2" type="ORF">IF129_15615</name>
</gene>
<evidence type="ECO:0000313" key="2">
    <source>
        <dbReference type="EMBL" id="MBD3932973.1"/>
    </source>
</evidence>
<protein>
    <recommendedName>
        <fullName evidence="4">Integral membrane protein</fullName>
    </recommendedName>
</protein>
<proteinExistence type="predicted"/>
<feature type="transmembrane region" description="Helical" evidence="1">
    <location>
        <begin position="31"/>
        <end position="52"/>
    </location>
</feature>
<keyword evidence="1" id="KW-0812">Transmembrane</keyword>
<keyword evidence="3" id="KW-1185">Reference proteome</keyword>
<keyword evidence="1" id="KW-1133">Transmembrane helix</keyword>
<organism evidence="2 3">
    <name type="scientific">Streptomyces chumphonensis</name>
    <dbReference type="NCBI Taxonomy" id="1214925"/>
    <lineage>
        <taxon>Bacteria</taxon>
        <taxon>Bacillati</taxon>
        <taxon>Actinomycetota</taxon>
        <taxon>Actinomycetes</taxon>
        <taxon>Kitasatosporales</taxon>
        <taxon>Streptomycetaceae</taxon>
        <taxon>Streptomyces</taxon>
    </lineage>
</organism>
<evidence type="ECO:0000313" key="3">
    <source>
        <dbReference type="Proteomes" id="UP000632289"/>
    </source>
</evidence>
<comment type="caution">
    <text evidence="2">The sequence shown here is derived from an EMBL/GenBank/DDBJ whole genome shotgun (WGS) entry which is preliminary data.</text>
</comment>
<dbReference type="EMBL" id="JACXYU010000007">
    <property type="protein sequence ID" value="MBD3932973.1"/>
    <property type="molecule type" value="Genomic_DNA"/>
</dbReference>